<evidence type="ECO:0000313" key="7">
    <source>
        <dbReference type="Proteomes" id="UP000228777"/>
    </source>
</evidence>
<keyword evidence="3" id="KW-0328">Glycosyltransferase</keyword>
<name>A0A2M6Z4J4_9BACT</name>
<keyword evidence="4" id="KW-0808">Transferase</keyword>
<evidence type="ECO:0000256" key="2">
    <source>
        <dbReference type="ARBA" id="ARBA00012588"/>
    </source>
</evidence>
<evidence type="ECO:0000256" key="4">
    <source>
        <dbReference type="ARBA" id="ARBA00022679"/>
    </source>
</evidence>
<dbReference type="InterPro" id="IPR013534">
    <property type="entry name" value="Starch_synth_cat_dom"/>
</dbReference>
<dbReference type="Proteomes" id="UP000228777">
    <property type="component" value="Unassembled WGS sequence"/>
</dbReference>
<evidence type="ECO:0000256" key="3">
    <source>
        <dbReference type="ARBA" id="ARBA00022676"/>
    </source>
</evidence>
<dbReference type="Pfam" id="PF08323">
    <property type="entry name" value="Glyco_transf_5"/>
    <property type="match status" value="1"/>
</dbReference>
<gene>
    <name evidence="6" type="ORF">COS93_00015</name>
</gene>
<dbReference type="EMBL" id="PEWP01000002">
    <property type="protein sequence ID" value="PIU47323.1"/>
    <property type="molecule type" value="Genomic_DNA"/>
</dbReference>
<evidence type="ECO:0000313" key="6">
    <source>
        <dbReference type="EMBL" id="PIU47323.1"/>
    </source>
</evidence>
<dbReference type="SUPFAM" id="SSF53756">
    <property type="entry name" value="UDP-Glycosyltransferase/glycogen phosphorylase"/>
    <property type="match status" value="1"/>
</dbReference>
<reference evidence="7" key="1">
    <citation type="submission" date="2017-09" db="EMBL/GenBank/DDBJ databases">
        <title>Depth-based differentiation of microbial function through sediment-hosted aquifers and enrichment of novel symbionts in the deep terrestrial subsurface.</title>
        <authorList>
            <person name="Probst A.J."/>
            <person name="Ladd B."/>
            <person name="Jarett J.K."/>
            <person name="Geller-Mcgrath D.E."/>
            <person name="Sieber C.M.K."/>
            <person name="Emerson J.B."/>
            <person name="Anantharaman K."/>
            <person name="Thomas B.C."/>
            <person name="Malmstrom R."/>
            <person name="Stieglmeier M."/>
            <person name="Klingl A."/>
            <person name="Woyke T."/>
            <person name="Ryan C.M."/>
            <person name="Banfield J.F."/>
        </authorList>
    </citation>
    <scope>NUCLEOTIDE SEQUENCE [LARGE SCALE GENOMIC DNA]</scope>
</reference>
<dbReference type="EC" id="2.4.1.21" evidence="2"/>
<dbReference type="PANTHER" id="PTHR45825:SF11">
    <property type="entry name" value="ALPHA AMYLASE DOMAIN-CONTAINING PROTEIN"/>
    <property type="match status" value="1"/>
</dbReference>
<dbReference type="AlphaFoldDB" id="A0A2M6Z4J4"/>
<feature type="non-terminal residue" evidence="6">
    <location>
        <position position="71"/>
    </location>
</feature>
<comment type="caution">
    <text evidence="6">The sequence shown here is derived from an EMBL/GenBank/DDBJ whole genome shotgun (WGS) entry which is preliminary data.</text>
</comment>
<dbReference type="Gene3D" id="3.40.50.2000">
    <property type="entry name" value="Glycogen Phosphorylase B"/>
    <property type="match status" value="1"/>
</dbReference>
<proteinExistence type="predicted"/>
<evidence type="ECO:0000256" key="1">
    <source>
        <dbReference type="ARBA" id="ARBA00001478"/>
    </source>
</evidence>
<organism evidence="6 7">
    <name type="scientific">bacterium (Candidatus Gribaldobacteria) CG07_land_8_20_14_0_80_33_18</name>
    <dbReference type="NCBI Taxonomy" id="2014272"/>
    <lineage>
        <taxon>Bacteria</taxon>
        <taxon>Candidatus Gribaldobacteria</taxon>
    </lineage>
</organism>
<protein>
    <recommendedName>
        <fullName evidence="2">starch synthase</fullName>
        <ecNumber evidence="2">2.4.1.21</ecNumber>
    </recommendedName>
</protein>
<feature type="domain" description="Starch synthase catalytic" evidence="5">
    <location>
        <begin position="2"/>
        <end position="37"/>
    </location>
</feature>
<accession>A0A2M6Z4J4</accession>
<sequence length="71" mass="8244">MIQQGILNADFINTVSPTYAQEILTKPYFSRGLKETLLKRRNNFVGILNGLDTKTFNPETDPYIKKNYSFR</sequence>
<dbReference type="GO" id="GO:0009011">
    <property type="term" value="F:alpha-1,4-glucan glucosyltransferase (ADP-glucose donor) activity"/>
    <property type="evidence" value="ECO:0007669"/>
    <property type="project" value="UniProtKB-EC"/>
</dbReference>
<evidence type="ECO:0000259" key="5">
    <source>
        <dbReference type="Pfam" id="PF08323"/>
    </source>
</evidence>
<comment type="catalytic activity">
    <reaction evidence="1">
        <text>[(1-&gt;4)-alpha-D-glucosyl](n) + ADP-alpha-D-glucose = [(1-&gt;4)-alpha-D-glucosyl](n+1) + ADP + H(+)</text>
        <dbReference type="Rhea" id="RHEA:18189"/>
        <dbReference type="Rhea" id="RHEA-COMP:9584"/>
        <dbReference type="Rhea" id="RHEA-COMP:9587"/>
        <dbReference type="ChEBI" id="CHEBI:15378"/>
        <dbReference type="ChEBI" id="CHEBI:15444"/>
        <dbReference type="ChEBI" id="CHEBI:57498"/>
        <dbReference type="ChEBI" id="CHEBI:456216"/>
        <dbReference type="EC" id="2.4.1.21"/>
    </reaction>
</comment>
<dbReference type="PANTHER" id="PTHR45825">
    <property type="entry name" value="GRANULE-BOUND STARCH SYNTHASE 1, CHLOROPLASTIC/AMYLOPLASTIC"/>
    <property type="match status" value="1"/>
</dbReference>